<sequence>MGTWLPAALPAAVALLLLLLPGLVTARLAGVRGLVAAGAAPGLSIGVLGVSAVVAGAAGVRWSLPVVAAGTAV</sequence>
<accession>A0A6J4NRL1</accession>
<dbReference type="AlphaFoldDB" id="A0A6J4NRL1"/>
<keyword evidence="1" id="KW-0472">Membrane</keyword>
<name>A0A6J4NRL1_9ACTN</name>
<evidence type="ECO:0000313" key="2">
    <source>
        <dbReference type="EMBL" id="CAA9395746.1"/>
    </source>
</evidence>
<feature type="non-terminal residue" evidence="2">
    <location>
        <position position="73"/>
    </location>
</feature>
<reference evidence="2" key="1">
    <citation type="submission" date="2020-02" db="EMBL/GenBank/DDBJ databases">
        <authorList>
            <person name="Meier V. D."/>
        </authorList>
    </citation>
    <scope>NUCLEOTIDE SEQUENCE</scope>
    <source>
        <strain evidence="2">AVDCRST_MAG35</strain>
    </source>
</reference>
<dbReference type="Pfam" id="PF20176">
    <property type="entry name" value="DUF6541"/>
    <property type="match status" value="1"/>
</dbReference>
<keyword evidence="1" id="KW-0812">Transmembrane</keyword>
<keyword evidence="1" id="KW-1133">Transmembrane helix</keyword>
<gene>
    <name evidence="2" type="ORF">AVDCRST_MAG35-625</name>
</gene>
<proteinExistence type="predicted"/>
<protein>
    <submittedName>
        <fullName evidence="2">Uncharacterized protein</fullName>
    </submittedName>
</protein>
<evidence type="ECO:0000256" key="1">
    <source>
        <dbReference type="SAM" id="Phobius"/>
    </source>
</evidence>
<feature type="transmembrane region" description="Helical" evidence="1">
    <location>
        <begin position="36"/>
        <end position="60"/>
    </location>
</feature>
<dbReference type="InterPro" id="IPR046671">
    <property type="entry name" value="DUF6541"/>
</dbReference>
<dbReference type="EMBL" id="CADCUY010000129">
    <property type="protein sequence ID" value="CAA9395746.1"/>
    <property type="molecule type" value="Genomic_DNA"/>
</dbReference>
<organism evidence="2">
    <name type="scientific">uncultured Quadrisphaera sp</name>
    <dbReference type="NCBI Taxonomy" id="904978"/>
    <lineage>
        <taxon>Bacteria</taxon>
        <taxon>Bacillati</taxon>
        <taxon>Actinomycetota</taxon>
        <taxon>Actinomycetes</taxon>
        <taxon>Kineosporiales</taxon>
        <taxon>Kineosporiaceae</taxon>
        <taxon>Quadrisphaera</taxon>
        <taxon>environmental samples</taxon>
    </lineage>
</organism>